<reference evidence="2 3" key="1">
    <citation type="journal article" date="2021" name="Int. J. Syst. Evol. Microbiol.">
        <title>Reticulibacter mediterranei gen. nov., sp. nov., within the new family Reticulibacteraceae fam. nov., and Ktedonospora formicarum gen. nov., sp. nov., Ktedonobacter robiniae sp. nov., Dictyobacter formicarum sp. nov. and Dictyobacter arantiisoli sp. nov., belonging to the class Ktedonobacteria.</title>
        <authorList>
            <person name="Yabe S."/>
            <person name="Zheng Y."/>
            <person name="Wang C.M."/>
            <person name="Sakai Y."/>
            <person name="Abe K."/>
            <person name="Yokota A."/>
            <person name="Donadio S."/>
            <person name="Cavaletti L."/>
            <person name="Monciardini P."/>
        </authorList>
    </citation>
    <scope>NUCLEOTIDE SEQUENCE [LARGE SCALE GENOMIC DNA]</scope>
    <source>
        <strain evidence="2 3">SOSP1-9</strain>
    </source>
</reference>
<feature type="transmembrane region" description="Helical" evidence="1">
    <location>
        <begin position="6"/>
        <end position="28"/>
    </location>
</feature>
<organism evidence="2 3">
    <name type="scientific">Dictyobacter formicarum</name>
    <dbReference type="NCBI Taxonomy" id="2778368"/>
    <lineage>
        <taxon>Bacteria</taxon>
        <taxon>Bacillati</taxon>
        <taxon>Chloroflexota</taxon>
        <taxon>Ktedonobacteria</taxon>
        <taxon>Ktedonobacterales</taxon>
        <taxon>Dictyobacteraceae</taxon>
        <taxon>Dictyobacter</taxon>
    </lineage>
</organism>
<keyword evidence="1" id="KW-0472">Membrane</keyword>
<sequence>MSALTVAAIGFAWTLLAFGTGAGVAWLAGRKQRRLLKHYRQQALALRKWSHPVE</sequence>
<evidence type="ECO:0008006" key="4">
    <source>
        <dbReference type="Google" id="ProtNLM"/>
    </source>
</evidence>
<dbReference type="Proteomes" id="UP000635565">
    <property type="component" value="Unassembled WGS sequence"/>
</dbReference>
<evidence type="ECO:0000313" key="2">
    <source>
        <dbReference type="EMBL" id="GHO88034.1"/>
    </source>
</evidence>
<evidence type="ECO:0000256" key="1">
    <source>
        <dbReference type="SAM" id="Phobius"/>
    </source>
</evidence>
<dbReference type="RefSeq" id="WP_201365563.1">
    <property type="nucleotide sequence ID" value="NZ_BNJJ01000021.1"/>
</dbReference>
<dbReference type="EMBL" id="BNJJ01000021">
    <property type="protein sequence ID" value="GHO88034.1"/>
    <property type="molecule type" value="Genomic_DNA"/>
</dbReference>
<keyword evidence="1" id="KW-1133">Transmembrane helix</keyword>
<keyword evidence="3" id="KW-1185">Reference proteome</keyword>
<name>A0ABQ3VP66_9CHLR</name>
<keyword evidence="1" id="KW-0812">Transmembrane</keyword>
<comment type="caution">
    <text evidence="2">The sequence shown here is derived from an EMBL/GenBank/DDBJ whole genome shotgun (WGS) entry which is preliminary data.</text>
</comment>
<accession>A0ABQ3VP66</accession>
<protein>
    <recommendedName>
        <fullName evidence="4">Lipopolysaccharide assembly protein A domain-containing protein</fullName>
    </recommendedName>
</protein>
<proteinExistence type="predicted"/>
<evidence type="ECO:0000313" key="3">
    <source>
        <dbReference type="Proteomes" id="UP000635565"/>
    </source>
</evidence>
<gene>
    <name evidence="2" type="ORF">KSZ_60400</name>
</gene>